<organism evidence="2 3">
    <name type="scientific">Zymoseptoria tritici ST99CH_1A5</name>
    <dbReference type="NCBI Taxonomy" id="1276529"/>
    <lineage>
        <taxon>Eukaryota</taxon>
        <taxon>Fungi</taxon>
        <taxon>Dikarya</taxon>
        <taxon>Ascomycota</taxon>
        <taxon>Pezizomycotina</taxon>
        <taxon>Dothideomycetes</taxon>
        <taxon>Dothideomycetidae</taxon>
        <taxon>Mycosphaerellales</taxon>
        <taxon>Mycosphaerellaceae</taxon>
        <taxon>Zymoseptoria</taxon>
    </lineage>
</organism>
<feature type="compositionally biased region" description="Basic and acidic residues" evidence="1">
    <location>
        <begin position="7"/>
        <end position="22"/>
    </location>
</feature>
<feature type="region of interest" description="Disordered" evidence="1">
    <location>
        <begin position="67"/>
        <end position="91"/>
    </location>
</feature>
<feature type="compositionally biased region" description="Low complexity" evidence="1">
    <location>
        <begin position="31"/>
        <end position="40"/>
    </location>
</feature>
<accession>A0A1Y6LQG0</accession>
<evidence type="ECO:0000256" key="1">
    <source>
        <dbReference type="SAM" id="MobiDB-lite"/>
    </source>
</evidence>
<proteinExistence type="predicted"/>
<evidence type="ECO:0000313" key="3">
    <source>
        <dbReference type="Proteomes" id="UP000215453"/>
    </source>
</evidence>
<dbReference type="EMBL" id="LT882683">
    <property type="protein sequence ID" value="SMY26646.1"/>
    <property type="molecule type" value="Genomic_DNA"/>
</dbReference>
<dbReference type="AlphaFoldDB" id="A0A1Y6LQG0"/>
<evidence type="ECO:0000313" key="2">
    <source>
        <dbReference type="EMBL" id="SMY26646.1"/>
    </source>
</evidence>
<gene>
    <name evidence="2" type="ORF">ZT1A5_G8090</name>
</gene>
<name>A0A1Y6LQG0_ZYMTR</name>
<reference evidence="2 3" key="1">
    <citation type="submission" date="2016-10" db="EMBL/GenBank/DDBJ databases">
        <authorList>
            <person name="Varghese N."/>
        </authorList>
    </citation>
    <scope>NUCLEOTIDE SEQUENCE [LARGE SCALE GENOMIC DNA]</scope>
</reference>
<sequence length="404" mass="41169">MPSNEVVLHRDRDRSQSRRAEDNASQAAGDNRSSTHNSTRSSRHNDSTRSIRRGSLRSYISTAVASLRALRSTEPSDDRNSTDTDGTESIGPAVVPAAVDMEAPSGGLVLPTTIMTALRSGLLEALTLIGSVMEEGAQTHKDLYTIETSFGNLSRLADIESRPKSSDTISGIRSSMQRIHNIIHGGLALPYIPDILILDLTFLHYNSLHTSSHNTIKHFQSFEQDQNFPNFDQHKIHGTHTTPIFTMQPMGGGGMGGNPFGGGMGGSPFGGGMGGGMGGGSPFGGGMGGSPFGGGMGSMGGMGGMGGGMGGVGMINGQIIDPAQVQRLMILRDQLRARRAQREASMGGLGGGMGGMGGGMGGMGGGFGGMGGGFGGMGGGFGGMGGMGPGMGGGSGGTGGNPWN</sequence>
<feature type="region of interest" description="Disordered" evidence="1">
    <location>
        <begin position="1"/>
        <end position="55"/>
    </location>
</feature>
<dbReference type="Proteomes" id="UP000215453">
    <property type="component" value="Chromosome 8"/>
</dbReference>
<protein>
    <submittedName>
        <fullName evidence="2">Uncharacterized protein</fullName>
    </submittedName>
</protein>